<dbReference type="AlphaFoldDB" id="D0GNC7"/>
<reference evidence="1 2" key="1">
    <citation type="submission" date="2009-10" db="EMBL/GenBank/DDBJ databases">
        <authorList>
            <person name="Harkins D.M."/>
            <person name="Madupu R."/>
            <person name="Durkin A.S."/>
            <person name="Torralba M."/>
            <person name="Methe B."/>
            <person name="Sutton G.G."/>
            <person name="Strausberg R.L."/>
            <person name="Nelson K.E."/>
        </authorList>
    </citation>
    <scope>NUCLEOTIDE SEQUENCE [LARGE SCALE GENOMIC DNA]</scope>
    <source>
        <strain evidence="1 2">F0264</strain>
    </source>
</reference>
<dbReference type="EMBL" id="ADAD01000161">
    <property type="protein sequence ID" value="EEY34386.1"/>
    <property type="molecule type" value="Genomic_DNA"/>
</dbReference>
<protein>
    <recommendedName>
        <fullName evidence="3">YokE-like PH domain-containing protein</fullName>
    </recommendedName>
</protein>
<comment type="caution">
    <text evidence="1">The sequence shown here is derived from an EMBL/GenBank/DDBJ whole genome shotgun (WGS) entry which is preliminary data.</text>
</comment>
<evidence type="ECO:0000313" key="2">
    <source>
        <dbReference type="Proteomes" id="UP000004226"/>
    </source>
</evidence>
<name>D0GNC7_9FUSO</name>
<evidence type="ECO:0008006" key="3">
    <source>
        <dbReference type="Google" id="ProtNLM"/>
    </source>
</evidence>
<accession>D0GNC7</accession>
<organism evidence="1 2">
    <name type="scientific">Pseudoleptotrichia goodfellowii F0264</name>
    <dbReference type="NCBI Taxonomy" id="596323"/>
    <lineage>
        <taxon>Bacteria</taxon>
        <taxon>Fusobacteriati</taxon>
        <taxon>Fusobacteriota</taxon>
        <taxon>Fusobacteriia</taxon>
        <taxon>Fusobacteriales</taxon>
        <taxon>Leptotrichiaceae</taxon>
        <taxon>Pseudoleptotrichia</taxon>
    </lineage>
</organism>
<proteinExistence type="predicted"/>
<sequence length="143" mass="17128">MAFKKLDIKGNIEKYFRENGINYDKNYLLLARRKLFWNIWDVYSQIEEELSKACVVLVKKDEVEFFSCPIKMNGFSSMTMKIGEKRFKLNKNEILSFEIKKILIAYKIRIETKDSVEVFFVEGKIFGKNWIDENVEYIKELLK</sequence>
<dbReference type="Proteomes" id="UP000004226">
    <property type="component" value="Unassembled WGS sequence"/>
</dbReference>
<dbReference type="RefSeq" id="WP_006807997.1">
    <property type="nucleotide sequence ID" value="NZ_ADAD01000161.1"/>
</dbReference>
<keyword evidence="2" id="KW-1185">Reference proteome</keyword>
<gene>
    <name evidence="1" type="ORF">HMPREF0554_1396</name>
</gene>
<evidence type="ECO:0000313" key="1">
    <source>
        <dbReference type="EMBL" id="EEY34386.1"/>
    </source>
</evidence>